<evidence type="ECO:0000313" key="6">
    <source>
        <dbReference type="Proteomes" id="UP000660454"/>
    </source>
</evidence>
<dbReference type="InterPro" id="IPR004843">
    <property type="entry name" value="Calcineurin-like_PHP"/>
</dbReference>
<dbReference type="PANTHER" id="PTHR11575">
    <property type="entry name" value="5'-NUCLEOTIDASE-RELATED"/>
    <property type="match status" value="1"/>
</dbReference>
<dbReference type="PRINTS" id="PR01607">
    <property type="entry name" value="APYRASEFAMLY"/>
</dbReference>
<dbReference type="InterPro" id="IPR036907">
    <property type="entry name" value="5'-Nucleotdase_C_sf"/>
</dbReference>
<sequence>MHHNSFRRWATLSAALAATAASALTVLPVGAAEAAPQPVDVQLLSVTDLHGYLTPQNDAANGTVKDAQGRTIVVGGAPYIAAHLKNLRQGHQNSITFTTGDDFSGWPVEVAYHQDEPTVEFLNSIGVEFAAVGNHELDRTLEFLRGHMGKGQCFGVVDVDSCFTDSTGRRFHGADYTISSANITRKGSTTPIFKPYVIKHVKVHGGREVRIGFINLTTTTTVAGSTSYQPELDNLPLVETANRYAAELKRQGVEAIVANVHEGGSAGGFYDGCTNPSGPVVDFAKQVSPDIDAIVTGHWHALFNCTIPDPAGNPRPVVEAANHGRLISEINLKIDPKTGEVIRSATTAVNHPVTRDVAPDPAAARLVDYWNARSAQTAARPVGRISGDITRTRAADGESTLGNLVADVEYADARHGGPVDLALVATAPLKGSASLRGDLRFAKGTNPADGDGTVLFGEAWAAFGYANPVLTVSLTGRQIEQALEQQWQKQADGTVRFGPLAVSDNVRYSYDASRPVGDRIDPSQVLIGGAPLDLGRTYRVAALAYTLIGADGFDALASFTDPVRNSRDYDAFRAYFQANETVAPPALDRVTAL</sequence>
<feature type="signal peptide" evidence="2">
    <location>
        <begin position="1"/>
        <end position="31"/>
    </location>
</feature>
<dbReference type="Pfam" id="PF02872">
    <property type="entry name" value="5_nucleotid_C"/>
    <property type="match status" value="1"/>
</dbReference>
<feature type="chain" id="PRO_5044982545" evidence="2">
    <location>
        <begin position="32"/>
        <end position="593"/>
    </location>
</feature>
<keyword evidence="6" id="KW-1185">Reference proteome</keyword>
<keyword evidence="1 2" id="KW-0732">Signal</keyword>
<feature type="domain" description="Calcineurin-like phosphoesterase" evidence="3">
    <location>
        <begin position="46"/>
        <end position="301"/>
    </location>
</feature>
<gene>
    <name evidence="5" type="ORF">Msi02_44870</name>
</gene>
<name>A0ABQ4GQP3_9ACTN</name>
<evidence type="ECO:0000313" key="5">
    <source>
        <dbReference type="EMBL" id="GIH63670.1"/>
    </source>
</evidence>
<evidence type="ECO:0000256" key="1">
    <source>
        <dbReference type="ARBA" id="ARBA00022729"/>
    </source>
</evidence>
<dbReference type="SUPFAM" id="SSF55816">
    <property type="entry name" value="5'-nucleotidase (syn. UDP-sugar hydrolase), C-terminal domain"/>
    <property type="match status" value="1"/>
</dbReference>
<protein>
    <submittedName>
        <fullName evidence="5">5'-nucleotidase</fullName>
    </submittedName>
</protein>
<comment type="caution">
    <text evidence="5">The sequence shown here is derived from an EMBL/GenBank/DDBJ whole genome shotgun (WGS) entry which is preliminary data.</text>
</comment>
<dbReference type="Pfam" id="PF00149">
    <property type="entry name" value="Metallophos"/>
    <property type="match status" value="1"/>
</dbReference>
<dbReference type="InterPro" id="IPR029052">
    <property type="entry name" value="Metallo-depent_PP-like"/>
</dbReference>
<dbReference type="SUPFAM" id="SSF56300">
    <property type="entry name" value="Metallo-dependent phosphatases"/>
    <property type="match status" value="1"/>
</dbReference>
<keyword evidence="2" id="KW-0378">Hydrolase</keyword>
<dbReference type="Gene3D" id="3.90.780.10">
    <property type="entry name" value="5'-Nucleotidase, C-terminal domain"/>
    <property type="match status" value="1"/>
</dbReference>
<dbReference type="PANTHER" id="PTHR11575:SF24">
    <property type="entry name" value="5'-NUCLEOTIDASE"/>
    <property type="match status" value="1"/>
</dbReference>
<dbReference type="PROSITE" id="PS51318">
    <property type="entry name" value="TAT"/>
    <property type="match status" value="1"/>
</dbReference>
<dbReference type="Proteomes" id="UP000660454">
    <property type="component" value="Unassembled WGS sequence"/>
</dbReference>
<dbReference type="EMBL" id="BOOF01000027">
    <property type="protein sequence ID" value="GIH63670.1"/>
    <property type="molecule type" value="Genomic_DNA"/>
</dbReference>
<dbReference type="InterPro" id="IPR006179">
    <property type="entry name" value="5_nucleotidase/apyrase"/>
</dbReference>
<accession>A0ABQ4GQP3</accession>
<dbReference type="RefSeq" id="WP_204050072.1">
    <property type="nucleotide sequence ID" value="NZ_BOOF01000027.1"/>
</dbReference>
<dbReference type="InterPro" id="IPR008334">
    <property type="entry name" value="5'-Nucleotdase_C"/>
</dbReference>
<feature type="domain" description="5'-Nucleotidase C-terminal" evidence="4">
    <location>
        <begin position="382"/>
        <end position="557"/>
    </location>
</feature>
<keyword evidence="2" id="KW-0547">Nucleotide-binding</keyword>
<evidence type="ECO:0000259" key="4">
    <source>
        <dbReference type="Pfam" id="PF02872"/>
    </source>
</evidence>
<evidence type="ECO:0000259" key="3">
    <source>
        <dbReference type="Pfam" id="PF00149"/>
    </source>
</evidence>
<dbReference type="InterPro" id="IPR006311">
    <property type="entry name" value="TAT_signal"/>
</dbReference>
<reference evidence="5 6" key="1">
    <citation type="submission" date="2021-01" db="EMBL/GenBank/DDBJ databases">
        <title>Whole genome shotgun sequence of Microbispora siamensis NBRC 104113.</title>
        <authorList>
            <person name="Komaki H."/>
            <person name="Tamura T."/>
        </authorList>
    </citation>
    <scope>NUCLEOTIDE SEQUENCE [LARGE SCALE GENOMIC DNA]</scope>
    <source>
        <strain evidence="5 6">NBRC 104113</strain>
    </source>
</reference>
<organism evidence="5 6">
    <name type="scientific">Microbispora siamensis</name>
    <dbReference type="NCBI Taxonomy" id="564413"/>
    <lineage>
        <taxon>Bacteria</taxon>
        <taxon>Bacillati</taxon>
        <taxon>Actinomycetota</taxon>
        <taxon>Actinomycetes</taxon>
        <taxon>Streptosporangiales</taxon>
        <taxon>Streptosporangiaceae</taxon>
        <taxon>Microbispora</taxon>
    </lineage>
</organism>
<proteinExistence type="inferred from homology"/>
<dbReference type="Gene3D" id="3.60.21.10">
    <property type="match status" value="1"/>
</dbReference>
<evidence type="ECO:0000256" key="2">
    <source>
        <dbReference type="RuleBase" id="RU362119"/>
    </source>
</evidence>
<comment type="similarity">
    <text evidence="2">Belongs to the 5'-nucleotidase family.</text>
</comment>